<dbReference type="AlphaFoldDB" id="A0A2K8KJH6"/>
<sequence length="154" mass="17882">MLENCKTAQERWGGTHEMIDRWLSDRQQALISFFAIQEAQGKENLAEQLQIFSQQLVDYISEGHFEIYEQLFREAKEYDDGGLELAHELYPQIELTTQRLLNFNDKYASIDLVEANIVNLNGDLSSLGEKMSERFDMEDQLIARLHTAHQKTLA</sequence>
<dbReference type="RefSeq" id="WP_100255635.1">
    <property type="nucleotide sequence ID" value="NZ_CP011797.1"/>
</dbReference>
<dbReference type="OrthoDB" id="5567237at2"/>
<keyword evidence="2 3" id="KW-0804">Transcription</keyword>
<dbReference type="PIRSF" id="PIRSF016548">
    <property type="entry name" value="Rsd_AlgQ"/>
    <property type="match status" value="1"/>
</dbReference>
<evidence type="ECO:0000313" key="4">
    <source>
        <dbReference type="EMBL" id="ATX75215.1"/>
    </source>
</evidence>
<dbReference type="EMBL" id="CP011797">
    <property type="protein sequence ID" value="ATX75215.1"/>
    <property type="molecule type" value="Genomic_DNA"/>
</dbReference>
<dbReference type="GO" id="GO:0006355">
    <property type="term" value="P:regulation of DNA-templated transcription"/>
    <property type="evidence" value="ECO:0007669"/>
    <property type="project" value="InterPro"/>
</dbReference>
<keyword evidence="5" id="KW-1185">Reference proteome</keyword>
<dbReference type="Gene3D" id="1.20.120.1370">
    <property type="entry name" value="Regulator of RNA polymerase sigma(70) subunit, domain 4"/>
    <property type="match status" value="1"/>
</dbReference>
<evidence type="ECO:0000256" key="1">
    <source>
        <dbReference type="ARBA" id="ARBA00023015"/>
    </source>
</evidence>
<proteinExistence type="inferred from homology"/>
<evidence type="ECO:0000256" key="3">
    <source>
        <dbReference type="RuleBase" id="RU004409"/>
    </source>
</evidence>
<dbReference type="KEGG" id="rfo:REIFOR_00037"/>
<dbReference type="Proteomes" id="UP000229757">
    <property type="component" value="Chromosome"/>
</dbReference>
<keyword evidence="1 3" id="KW-0805">Transcription regulation</keyword>
<dbReference type="NCBIfam" id="NF008723">
    <property type="entry name" value="PRK11718.1"/>
    <property type="match status" value="1"/>
</dbReference>
<name>A0A2K8KJH6_9GAMM</name>
<protein>
    <submittedName>
        <fullName evidence="4">Anti-RNA polymerase sigma 70 factor</fullName>
    </submittedName>
</protein>
<dbReference type="InterPro" id="IPR007448">
    <property type="entry name" value="Sigma70_reg_Rsd_AlgQ"/>
</dbReference>
<dbReference type="InterPro" id="IPR038309">
    <property type="entry name" value="Rsd/AlgQ_sf"/>
</dbReference>
<organism evidence="4 5">
    <name type="scientific">Reinekea forsetii</name>
    <dbReference type="NCBI Taxonomy" id="1336806"/>
    <lineage>
        <taxon>Bacteria</taxon>
        <taxon>Pseudomonadati</taxon>
        <taxon>Pseudomonadota</taxon>
        <taxon>Gammaproteobacteria</taxon>
        <taxon>Oceanospirillales</taxon>
        <taxon>Saccharospirillaceae</taxon>
        <taxon>Reinekea</taxon>
    </lineage>
</organism>
<gene>
    <name evidence="4" type="ORF">REIFOR_00037</name>
</gene>
<reference evidence="4 5" key="1">
    <citation type="journal article" date="2017" name="Environ. Microbiol.">
        <title>Genomic and physiological analyses of 'Reinekea forsetii' reveal a versatile opportunistic lifestyle during spring algae blooms.</title>
        <authorList>
            <person name="Avci B."/>
            <person name="Hahnke R.L."/>
            <person name="Chafee M."/>
            <person name="Fischer T."/>
            <person name="Gruber-Vodicka H."/>
            <person name="Tegetmeyer H.E."/>
            <person name="Harder J."/>
            <person name="Fuchs B.M."/>
            <person name="Amann R.I."/>
            <person name="Teeling H."/>
        </authorList>
    </citation>
    <scope>NUCLEOTIDE SEQUENCE [LARGE SCALE GENOMIC DNA]</scope>
    <source>
        <strain evidence="4 5">Hel1_31_D35</strain>
    </source>
</reference>
<evidence type="ECO:0000313" key="5">
    <source>
        <dbReference type="Proteomes" id="UP000229757"/>
    </source>
</evidence>
<comment type="similarity">
    <text evidence="3">Belongs to the Rsd/AlgQ family.</text>
</comment>
<evidence type="ECO:0000256" key="2">
    <source>
        <dbReference type="ARBA" id="ARBA00023163"/>
    </source>
</evidence>
<accession>A0A2K8KJH6</accession>
<dbReference type="Pfam" id="PF04353">
    <property type="entry name" value="Rsd_AlgQ"/>
    <property type="match status" value="1"/>
</dbReference>